<organism evidence="1 2">
    <name type="scientific">Trichonephila inaurata madagascariensis</name>
    <dbReference type="NCBI Taxonomy" id="2747483"/>
    <lineage>
        <taxon>Eukaryota</taxon>
        <taxon>Metazoa</taxon>
        <taxon>Ecdysozoa</taxon>
        <taxon>Arthropoda</taxon>
        <taxon>Chelicerata</taxon>
        <taxon>Arachnida</taxon>
        <taxon>Araneae</taxon>
        <taxon>Araneomorphae</taxon>
        <taxon>Entelegynae</taxon>
        <taxon>Araneoidea</taxon>
        <taxon>Nephilidae</taxon>
        <taxon>Trichonephila</taxon>
        <taxon>Trichonephila inaurata</taxon>
    </lineage>
</organism>
<comment type="caution">
    <text evidence="1">The sequence shown here is derived from an EMBL/GenBank/DDBJ whole genome shotgun (WGS) entry which is preliminary data.</text>
</comment>
<gene>
    <name evidence="1" type="ORF">TNIN_399681</name>
</gene>
<accession>A0A8X6YM38</accession>
<protein>
    <submittedName>
        <fullName evidence="1">Uncharacterized protein</fullName>
    </submittedName>
</protein>
<dbReference type="AlphaFoldDB" id="A0A8X6YM38"/>
<reference evidence="1" key="1">
    <citation type="submission" date="2020-08" db="EMBL/GenBank/DDBJ databases">
        <title>Multicomponent nature underlies the extraordinary mechanical properties of spider dragline silk.</title>
        <authorList>
            <person name="Kono N."/>
            <person name="Nakamura H."/>
            <person name="Mori M."/>
            <person name="Yoshida Y."/>
            <person name="Ohtoshi R."/>
            <person name="Malay A.D."/>
            <person name="Moran D.A.P."/>
            <person name="Tomita M."/>
            <person name="Numata K."/>
            <person name="Arakawa K."/>
        </authorList>
    </citation>
    <scope>NUCLEOTIDE SEQUENCE</scope>
</reference>
<proteinExistence type="predicted"/>
<evidence type="ECO:0000313" key="1">
    <source>
        <dbReference type="EMBL" id="GFY73396.1"/>
    </source>
</evidence>
<keyword evidence="2" id="KW-1185">Reference proteome</keyword>
<dbReference type="EMBL" id="BMAV01020026">
    <property type="protein sequence ID" value="GFY73396.1"/>
    <property type="molecule type" value="Genomic_DNA"/>
</dbReference>
<sequence length="67" mass="6864">MEIAVVGTDFKAGKRSLSNGGKVKAVSPKPAEGCIQQCPACGAPCIFIQEKRPNAPQVPIAPNVTGS</sequence>
<name>A0A8X6YM38_9ARAC</name>
<evidence type="ECO:0000313" key="2">
    <source>
        <dbReference type="Proteomes" id="UP000886998"/>
    </source>
</evidence>
<dbReference type="Proteomes" id="UP000886998">
    <property type="component" value="Unassembled WGS sequence"/>
</dbReference>